<dbReference type="Proteomes" id="UP001596447">
    <property type="component" value="Unassembled WGS sequence"/>
</dbReference>
<feature type="transmembrane region" description="Helical" evidence="1">
    <location>
        <begin position="28"/>
        <end position="48"/>
    </location>
</feature>
<name>A0ABD5Z7Z6_9EURY</name>
<dbReference type="InterPro" id="IPR055966">
    <property type="entry name" value="DUF7544"/>
</dbReference>
<feature type="transmembrane region" description="Helical" evidence="1">
    <location>
        <begin position="167"/>
        <end position="200"/>
    </location>
</feature>
<protein>
    <recommendedName>
        <fullName evidence="4">Glycerophosphoryl diester phosphodiesterase membrane domain-containing protein</fullName>
    </recommendedName>
</protein>
<organism evidence="2 3">
    <name type="scientific">Halospeciosus flavus</name>
    <dbReference type="NCBI Taxonomy" id="3032283"/>
    <lineage>
        <taxon>Archaea</taxon>
        <taxon>Methanobacteriati</taxon>
        <taxon>Methanobacteriota</taxon>
        <taxon>Stenosarchaea group</taxon>
        <taxon>Halobacteria</taxon>
        <taxon>Halobacteriales</taxon>
        <taxon>Halobacteriaceae</taxon>
        <taxon>Halospeciosus</taxon>
    </lineage>
</organism>
<feature type="transmembrane region" description="Helical" evidence="1">
    <location>
        <begin position="221"/>
        <end position="242"/>
    </location>
</feature>
<keyword evidence="1" id="KW-0812">Transmembrane</keyword>
<proteinExistence type="predicted"/>
<keyword evidence="3" id="KW-1185">Reference proteome</keyword>
<evidence type="ECO:0000313" key="2">
    <source>
        <dbReference type="EMBL" id="MFC7201384.1"/>
    </source>
</evidence>
<feature type="transmembrane region" description="Helical" evidence="1">
    <location>
        <begin position="133"/>
        <end position="161"/>
    </location>
</feature>
<sequence length="330" mass="35375">MALHAVDDLSDAFDATREFLFPFDRRRWLRLAVMAFFLGGTGGTSPPMQFSGDFGRVPDVAGPRPLPTDVLHDLGPNAWLVVAALVATVVLLALAFGVVGCIFEFGFLRALVDDEVAVRDSLRRFWKPGLRLFGFRLVLGLVSLAVAGVFVLFAVGGFLAGTPLLGLLGLLVAFPLLVVIGLVVGVGNAFTTFFVVPVMYREECGVVAGWRRLWPTVRAEWKEYAAFAVVGFVLTLAIGVLVGLVLGVAAIVVAIPVSVVFGVPFVLLQGTVAFVLLAVGVVVFLLVMVVVGAFAQVPVQAFLRYYGLFVLGDTDPDLDLIPERRAAVRE</sequence>
<feature type="transmembrane region" description="Helical" evidence="1">
    <location>
        <begin position="79"/>
        <end position="112"/>
    </location>
</feature>
<dbReference type="Pfam" id="PF24400">
    <property type="entry name" value="DUF7544"/>
    <property type="match status" value="1"/>
</dbReference>
<reference evidence="2 3" key="1">
    <citation type="journal article" date="2019" name="Int. J. Syst. Evol. Microbiol.">
        <title>The Global Catalogue of Microorganisms (GCM) 10K type strain sequencing project: providing services to taxonomists for standard genome sequencing and annotation.</title>
        <authorList>
            <consortium name="The Broad Institute Genomics Platform"/>
            <consortium name="The Broad Institute Genome Sequencing Center for Infectious Disease"/>
            <person name="Wu L."/>
            <person name="Ma J."/>
        </authorList>
    </citation>
    <scope>NUCLEOTIDE SEQUENCE [LARGE SCALE GENOMIC DNA]</scope>
    <source>
        <strain evidence="2 3">XZGYJ-43</strain>
    </source>
</reference>
<comment type="caution">
    <text evidence="2">The sequence shown here is derived from an EMBL/GenBank/DDBJ whole genome shotgun (WGS) entry which is preliminary data.</text>
</comment>
<evidence type="ECO:0000256" key="1">
    <source>
        <dbReference type="SAM" id="Phobius"/>
    </source>
</evidence>
<evidence type="ECO:0008006" key="4">
    <source>
        <dbReference type="Google" id="ProtNLM"/>
    </source>
</evidence>
<keyword evidence="1" id="KW-0472">Membrane</keyword>
<evidence type="ECO:0000313" key="3">
    <source>
        <dbReference type="Proteomes" id="UP001596447"/>
    </source>
</evidence>
<dbReference type="EMBL" id="JBHTAR010000011">
    <property type="protein sequence ID" value="MFC7201384.1"/>
    <property type="molecule type" value="Genomic_DNA"/>
</dbReference>
<accession>A0ABD5Z7Z6</accession>
<feature type="transmembrane region" description="Helical" evidence="1">
    <location>
        <begin position="274"/>
        <end position="295"/>
    </location>
</feature>
<gene>
    <name evidence="2" type="ORF">ACFQJ9_18570</name>
</gene>
<dbReference type="AlphaFoldDB" id="A0ABD5Z7Z6"/>
<keyword evidence="1" id="KW-1133">Transmembrane helix</keyword>
<dbReference type="RefSeq" id="WP_279528132.1">
    <property type="nucleotide sequence ID" value="NZ_CP122312.1"/>
</dbReference>